<keyword evidence="1" id="KW-0812">Transmembrane</keyword>
<dbReference type="PANTHER" id="PTHR36779">
    <property type="entry name" value="OSJNBA0083N12.13 PROTEIN"/>
    <property type="match status" value="1"/>
</dbReference>
<evidence type="ECO:0000313" key="2">
    <source>
        <dbReference type="EMBL" id="KAK9102793.1"/>
    </source>
</evidence>
<dbReference type="PANTHER" id="PTHR36779:SF1">
    <property type="entry name" value="OS04G0600400 PROTEIN"/>
    <property type="match status" value="1"/>
</dbReference>
<protein>
    <submittedName>
        <fullName evidence="2">Uncharacterized protein</fullName>
    </submittedName>
</protein>
<keyword evidence="3" id="KW-1185">Reference proteome</keyword>
<feature type="transmembrane region" description="Helical" evidence="1">
    <location>
        <begin position="21"/>
        <end position="51"/>
    </location>
</feature>
<dbReference type="AlphaFoldDB" id="A0AAP0HVA5"/>
<name>A0AAP0HVA5_9MAGN</name>
<feature type="transmembrane region" description="Helical" evidence="1">
    <location>
        <begin position="250"/>
        <end position="270"/>
    </location>
</feature>
<gene>
    <name evidence="2" type="ORF">Sjap_020047</name>
</gene>
<dbReference type="EMBL" id="JBBNAE010000008">
    <property type="protein sequence ID" value="KAK9102793.1"/>
    <property type="molecule type" value="Genomic_DNA"/>
</dbReference>
<sequence>MDDDLDDNPRNRTQIPATTPPILRCCVAVVFSLLALFFYVFFSIALVVALFDFFFISKPTSLPAECKIVSTGVDIRSAKVCELGLLNSGPKYDFSPFEKSRFRCRYDYYWASIFKVEYKEHSSGQTFHALAEAPKKALPIDCRPSFDAAWLTKDKFKVNETYDCRYTPGMTKVDIYSDNLFNCLAKGPSSFEIMTRYSKLTMGASRVGDAPQVLALFPAWVLRCSKSFCTIPCMRWNTPSPSEYRRGECIVVVAAGVIPVVVGTSLLKLLQMPKFFFRIVSAYKVHLKRACFLVAYFSIMGWLTSQYFKRLGLPEIFS</sequence>
<keyword evidence="1" id="KW-0472">Membrane</keyword>
<proteinExistence type="predicted"/>
<reference evidence="2 3" key="1">
    <citation type="submission" date="2024-01" db="EMBL/GenBank/DDBJ databases">
        <title>Genome assemblies of Stephania.</title>
        <authorList>
            <person name="Yang L."/>
        </authorList>
    </citation>
    <scope>NUCLEOTIDE SEQUENCE [LARGE SCALE GENOMIC DNA]</scope>
    <source>
        <strain evidence="2">QJT</strain>
        <tissue evidence="2">Leaf</tissue>
    </source>
</reference>
<accession>A0AAP0HVA5</accession>
<dbReference type="Proteomes" id="UP001417504">
    <property type="component" value="Unassembled WGS sequence"/>
</dbReference>
<evidence type="ECO:0000256" key="1">
    <source>
        <dbReference type="SAM" id="Phobius"/>
    </source>
</evidence>
<keyword evidence="1" id="KW-1133">Transmembrane helix</keyword>
<feature type="transmembrane region" description="Helical" evidence="1">
    <location>
        <begin position="290"/>
        <end position="308"/>
    </location>
</feature>
<comment type="caution">
    <text evidence="2">The sequence shown here is derived from an EMBL/GenBank/DDBJ whole genome shotgun (WGS) entry which is preliminary data.</text>
</comment>
<evidence type="ECO:0000313" key="3">
    <source>
        <dbReference type="Proteomes" id="UP001417504"/>
    </source>
</evidence>
<organism evidence="2 3">
    <name type="scientific">Stephania japonica</name>
    <dbReference type="NCBI Taxonomy" id="461633"/>
    <lineage>
        <taxon>Eukaryota</taxon>
        <taxon>Viridiplantae</taxon>
        <taxon>Streptophyta</taxon>
        <taxon>Embryophyta</taxon>
        <taxon>Tracheophyta</taxon>
        <taxon>Spermatophyta</taxon>
        <taxon>Magnoliopsida</taxon>
        <taxon>Ranunculales</taxon>
        <taxon>Menispermaceae</taxon>
        <taxon>Menispermoideae</taxon>
        <taxon>Cissampelideae</taxon>
        <taxon>Stephania</taxon>
    </lineage>
</organism>